<accession>A0A1H4ZEF0</accession>
<dbReference type="Proteomes" id="UP000183561">
    <property type="component" value="Unassembled WGS sequence"/>
</dbReference>
<dbReference type="Gene3D" id="2.40.50.100">
    <property type="match status" value="1"/>
</dbReference>
<dbReference type="EMBL" id="FNSV01000005">
    <property type="protein sequence ID" value="SED28529.1"/>
    <property type="molecule type" value="Genomic_DNA"/>
</dbReference>
<proteinExistence type="predicted"/>
<dbReference type="GO" id="GO:0019464">
    <property type="term" value="P:glycine decarboxylation via glycine cleavage system"/>
    <property type="evidence" value="ECO:0007669"/>
    <property type="project" value="InterPro"/>
</dbReference>
<dbReference type="InterPro" id="IPR033753">
    <property type="entry name" value="GCV_H/Fam206"/>
</dbReference>
<keyword evidence="1" id="KW-0450">Lipoyl</keyword>
<reference evidence="3" key="1">
    <citation type="submission" date="2016-10" db="EMBL/GenBank/DDBJ databases">
        <authorList>
            <person name="Varghese N."/>
            <person name="Submissions S."/>
        </authorList>
    </citation>
    <scope>NUCLEOTIDE SEQUENCE [LARGE SCALE GENOMIC DNA]</scope>
    <source>
        <strain evidence="3">DSM 44498</strain>
    </source>
</reference>
<gene>
    <name evidence="2" type="ORF">SAMN04490239_7641</name>
</gene>
<keyword evidence="3" id="KW-1185">Reference proteome</keyword>
<dbReference type="GO" id="GO:0005737">
    <property type="term" value="C:cytoplasm"/>
    <property type="evidence" value="ECO:0007669"/>
    <property type="project" value="TreeGrafter"/>
</dbReference>
<organism evidence="2 3">
    <name type="scientific">Rhodococcus koreensis</name>
    <dbReference type="NCBI Taxonomy" id="99653"/>
    <lineage>
        <taxon>Bacteria</taxon>
        <taxon>Bacillati</taxon>
        <taxon>Actinomycetota</taxon>
        <taxon>Actinomycetes</taxon>
        <taxon>Mycobacteriales</taxon>
        <taxon>Nocardiaceae</taxon>
        <taxon>Rhodococcus</taxon>
    </lineage>
</organism>
<evidence type="ECO:0000256" key="1">
    <source>
        <dbReference type="ARBA" id="ARBA00022823"/>
    </source>
</evidence>
<dbReference type="InterPro" id="IPR011053">
    <property type="entry name" value="Single_hybrid_motif"/>
</dbReference>
<dbReference type="CDD" id="cd06848">
    <property type="entry name" value="GCS_H"/>
    <property type="match status" value="1"/>
</dbReference>
<dbReference type="Pfam" id="PF01597">
    <property type="entry name" value="GCV_H"/>
    <property type="match status" value="1"/>
</dbReference>
<protein>
    <submittedName>
        <fullName evidence="2">Glycine cleavage system H protein</fullName>
    </submittedName>
</protein>
<dbReference type="AlphaFoldDB" id="A0A1H4ZEF0"/>
<evidence type="ECO:0000313" key="2">
    <source>
        <dbReference type="EMBL" id="SED28529.1"/>
    </source>
</evidence>
<dbReference type="SUPFAM" id="SSF51230">
    <property type="entry name" value="Single hybrid motif"/>
    <property type="match status" value="1"/>
</dbReference>
<dbReference type="GO" id="GO:0005960">
    <property type="term" value="C:glycine cleavage complex"/>
    <property type="evidence" value="ECO:0007669"/>
    <property type="project" value="InterPro"/>
</dbReference>
<dbReference type="RefSeq" id="WP_072940372.1">
    <property type="nucleotide sequence ID" value="NZ_CP070609.1"/>
</dbReference>
<dbReference type="GO" id="GO:0009249">
    <property type="term" value="P:protein lipoylation"/>
    <property type="evidence" value="ECO:0007669"/>
    <property type="project" value="TreeGrafter"/>
</dbReference>
<dbReference type="InterPro" id="IPR002930">
    <property type="entry name" value="GCV_H"/>
</dbReference>
<dbReference type="PANTHER" id="PTHR11715">
    <property type="entry name" value="GLYCINE CLEAVAGE SYSTEM H PROTEIN"/>
    <property type="match status" value="1"/>
</dbReference>
<evidence type="ECO:0000313" key="3">
    <source>
        <dbReference type="Proteomes" id="UP000183561"/>
    </source>
</evidence>
<dbReference type="PANTHER" id="PTHR11715:SF3">
    <property type="entry name" value="GLYCINE CLEAVAGE SYSTEM H PROTEIN-RELATED"/>
    <property type="match status" value="1"/>
</dbReference>
<dbReference type="OrthoDB" id="9796712at2"/>
<sequence length="139" mass="14789">MRARKIPSDRRYTATHSWVALTPGANFSDFPLRAGVTDRALDDIDVVGVDLPAVRSTVDAGSPCAVIWSSARTAITVYAPIGGLITMTNRDATADPALVAEDPFHAGWLFAILPVPSSSTYGLLTPAQYATELNETVTL</sequence>
<name>A0A1H4ZEF0_9NOCA</name>